<evidence type="ECO:0000313" key="16">
    <source>
        <dbReference type="Proteomes" id="UP000460718"/>
    </source>
</evidence>
<dbReference type="Proteomes" id="UP000488956">
    <property type="component" value="Unassembled WGS sequence"/>
</dbReference>
<evidence type="ECO:0000313" key="13">
    <source>
        <dbReference type="Proteomes" id="UP000440367"/>
    </source>
</evidence>
<reference evidence="10 11" key="1">
    <citation type="submission" date="2018-08" db="EMBL/GenBank/DDBJ databases">
        <title>Genomic investigation of the strawberry pathogen Phytophthora fragariae indicates pathogenicity is determined by transcriptional variation in three key races.</title>
        <authorList>
            <person name="Adams T.M."/>
            <person name="Armitage A.D."/>
            <person name="Sobczyk M.K."/>
            <person name="Bates H.J."/>
            <person name="Dunwell J.M."/>
            <person name="Nellist C.F."/>
            <person name="Harrison R.J."/>
        </authorList>
    </citation>
    <scope>NUCLEOTIDE SEQUENCE [LARGE SCALE GENOMIC DNA]</scope>
    <source>
        <strain evidence="9 12">A4</strain>
        <strain evidence="8 13">BC-1</strain>
        <strain evidence="7 17">BC-23</strain>
        <strain evidence="6 11">NOV-27</strain>
        <strain evidence="5 14">NOV-5</strain>
        <strain evidence="3 15">NOV-71</strain>
        <strain evidence="1 10">NOV-9</strain>
        <strain evidence="4 18">ONT-3</strain>
        <strain evidence="2 16">SCRP245</strain>
    </source>
</reference>
<evidence type="ECO:0000313" key="14">
    <source>
        <dbReference type="Proteomes" id="UP000440732"/>
    </source>
</evidence>
<evidence type="ECO:0000313" key="5">
    <source>
        <dbReference type="EMBL" id="KAE9115491.1"/>
    </source>
</evidence>
<dbReference type="EMBL" id="QXGC01001389">
    <property type="protein sequence ID" value="KAE9204002.1"/>
    <property type="molecule type" value="Genomic_DNA"/>
</dbReference>
<evidence type="ECO:0000313" key="18">
    <source>
        <dbReference type="Proteomes" id="UP000488956"/>
    </source>
</evidence>
<dbReference type="EMBL" id="QXGF01001674">
    <property type="protein sequence ID" value="KAE8928469.1"/>
    <property type="molecule type" value="Genomic_DNA"/>
</dbReference>
<name>A0A6A3E3M2_9STRA</name>
<evidence type="ECO:0000313" key="11">
    <source>
        <dbReference type="Proteomes" id="UP000433483"/>
    </source>
</evidence>
<evidence type="ECO:0000313" key="7">
    <source>
        <dbReference type="EMBL" id="KAE9204002.1"/>
    </source>
</evidence>
<dbReference type="EMBL" id="QXGB01001524">
    <property type="protein sequence ID" value="KAE9189379.1"/>
    <property type="molecule type" value="Genomic_DNA"/>
</dbReference>
<dbReference type="Proteomes" id="UP000429523">
    <property type="component" value="Unassembled WGS sequence"/>
</dbReference>
<sequence>MAALLTVPRCAYAVVCLFVTAAIHVRGPGFSCRTTRPSRSLRCCLCCSLLMLPPSSHGHDQESEEEE</sequence>
<evidence type="ECO:0000313" key="3">
    <source>
        <dbReference type="EMBL" id="KAE9087334.1"/>
    </source>
</evidence>
<evidence type="ECO:0000313" key="9">
    <source>
        <dbReference type="EMBL" id="KAE9292542.1"/>
    </source>
</evidence>
<dbReference type="Proteomes" id="UP000441208">
    <property type="component" value="Unassembled WGS sequence"/>
</dbReference>
<evidence type="ECO:0000313" key="12">
    <source>
        <dbReference type="Proteomes" id="UP000437068"/>
    </source>
</evidence>
<dbReference type="Proteomes" id="UP000460718">
    <property type="component" value="Unassembled WGS sequence"/>
</dbReference>
<evidence type="ECO:0000313" key="17">
    <source>
        <dbReference type="Proteomes" id="UP000476176"/>
    </source>
</evidence>
<gene>
    <name evidence="9" type="ORF">PF001_g18680</name>
    <name evidence="8" type="ORF">PF002_g8331</name>
    <name evidence="7" type="ORF">PF004_g17974</name>
    <name evidence="6" type="ORF">PF005_g19665</name>
    <name evidence="5" type="ORF">PF006_g19279</name>
    <name evidence="3" type="ORF">PF007_g20417</name>
    <name evidence="1" type="ORF">PF009_g21394</name>
    <name evidence="4" type="ORF">PF010_g18844</name>
    <name evidence="2" type="ORF">PF011_g16010</name>
</gene>
<comment type="caution">
    <text evidence="1">The sequence shown here is derived from an EMBL/GenBank/DDBJ whole genome shotgun (WGS) entry which is preliminary data.</text>
</comment>
<dbReference type="EMBL" id="QXGA01001574">
    <property type="protein sequence ID" value="KAE9115491.1"/>
    <property type="molecule type" value="Genomic_DNA"/>
</dbReference>
<evidence type="ECO:0000313" key="2">
    <source>
        <dbReference type="EMBL" id="KAE8996195.1"/>
    </source>
</evidence>
<proteinExistence type="predicted"/>
<dbReference type="Proteomes" id="UP000433483">
    <property type="component" value="Unassembled WGS sequence"/>
</dbReference>
<dbReference type="EMBL" id="QXGD01000324">
    <property type="protein sequence ID" value="KAE9243265.1"/>
    <property type="molecule type" value="Genomic_DNA"/>
</dbReference>
<evidence type="ECO:0000313" key="10">
    <source>
        <dbReference type="Proteomes" id="UP000429523"/>
    </source>
</evidence>
<protein>
    <submittedName>
        <fullName evidence="1">Uncharacterized protein</fullName>
    </submittedName>
</protein>
<accession>A0A6A3E3M2</accession>
<dbReference type="EMBL" id="QXFX01001466">
    <property type="protein sequence ID" value="KAE9089792.1"/>
    <property type="molecule type" value="Genomic_DNA"/>
</dbReference>
<organism evidence="1 10">
    <name type="scientific">Phytophthora fragariae</name>
    <dbReference type="NCBI Taxonomy" id="53985"/>
    <lineage>
        <taxon>Eukaryota</taxon>
        <taxon>Sar</taxon>
        <taxon>Stramenopiles</taxon>
        <taxon>Oomycota</taxon>
        <taxon>Peronosporomycetes</taxon>
        <taxon>Peronosporales</taxon>
        <taxon>Peronosporaceae</taxon>
        <taxon>Phytophthora</taxon>
    </lineage>
</organism>
<evidence type="ECO:0000313" key="6">
    <source>
        <dbReference type="EMBL" id="KAE9189379.1"/>
    </source>
</evidence>
<evidence type="ECO:0000313" key="8">
    <source>
        <dbReference type="EMBL" id="KAE9243265.1"/>
    </source>
</evidence>
<dbReference type="Proteomes" id="UP000476176">
    <property type="component" value="Unassembled WGS sequence"/>
</dbReference>
<dbReference type="Proteomes" id="UP000440367">
    <property type="component" value="Unassembled WGS sequence"/>
</dbReference>
<dbReference type="AlphaFoldDB" id="A0A6A3E3M2"/>
<dbReference type="Proteomes" id="UP000440732">
    <property type="component" value="Unassembled WGS sequence"/>
</dbReference>
<evidence type="ECO:0000313" key="4">
    <source>
        <dbReference type="EMBL" id="KAE9089792.1"/>
    </source>
</evidence>
<dbReference type="Proteomes" id="UP000437068">
    <property type="component" value="Unassembled WGS sequence"/>
</dbReference>
<evidence type="ECO:0000313" key="1">
    <source>
        <dbReference type="EMBL" id="KAE8928469.1"/>
    </source>
</evidence>
<dbReference type="EMBL" id="QXFZ01001630">
    <property type="protein sequence ID" value="KAE9087334.1"/>
    <property type="molecule type" value="Genomic_DNA"/>
</dbReference>
<keyword evidence="11" id="KW-1185">Reference proteome</keyword>
<dbReference type="EMBL" id="QXFW01001120">
    <property type="protein sequence ID" value="KAE8996195.1"/>
    <property type="molecule type" value="Genomic_DNA"/>
</dbReference>
<evidence type="ECO:0000313" key="15">
    <source>
        <dbReference type="Proteomes" id="UP000441208"/>
    </source>
</evidence>
<dbReference type="EMBL" id="QXGE01001445">
    <property type="protein sequence ID" value="KAE9292542.1"/>
    <property type="molecule type" value="Genomic_DNA"/>
</dbReference>